<evidence type="ECO:0000256" key="3">
    <source>
        <dbReference type="PROSITE-ProRule" id="PRU00169"/>
    </source>
</evidence>
<gene>
    <name evidence="5" type="ORF">CU041_02605</name>
</gene>
<sequence length="343" mass="37622">MTATITKFAAQERGGQRPVRLLICDDSVFMRMALVALCEDHPEIEIVGEAENGLEAVEAARRLQPDVITMDIAMPHQDGISATREILSEADTSIIVLSSLSEQRHTLANELLNLGAVDVIWKSASMLDIDLDGIAATMLEKIIFWGRNSFGSEQDEIGDSPKIEILVKRKEPKLLLLKAGAGSVPILKDIVETFSTGCLPVLISANVPRSCIESLETFLKRKSIRPLMPVEDGLGLETGVTYIMNEQSRFGVIGERGSCRFRPLALLDAKDNLITTLVKSGYLPVTIALPGVSDEYLLHPENVFSGGQFCFLGEEGRSPQTAPSKEWISINSRIHLNRVLEIL</sequence>
<keyword evidence="2" id="KW-0145">Chemotaxis</keyword>
<dbReference type="Proteomes" id="UP000233365">
    <property type="component" value="Unassembled WGS sequence"/>
</dbReference>
<evidence type="ECO:0000313" key="6">
    <source>
        <dbReference type="Proteomes" id="UP000233365"/>
    </source>
</evidence>
<dbReference type="InterPro" id="IPR011006">
    <property type="entry name" value="CheY-like_superfamily"/>
</dbReference>
<dbReference type="Gene3D" id="3.40.50.2300">
    <property type="match status" value="1"/>
</dbReference>
<dbReference type="RefSeq" id="WP_101245643.1">
    <property type="nucleotide sequence ID" value="NZ_JAEKJW010000001.1"/>
</dbReference>
<comment type="caution">
    <text evidence="5">The sequence shown here is derived from an EMBL/GenBank/DDBJ whole genome shotgun (WGS) entry which is preliminary data.</text>
</comment>
<keyword evidence="1" id="KW-0963">Cytoplasm</keyword>
<dbReference type="PANTHER" id="PTHR42872">
    <property type="entry name" value="PROTEIN-GLUTAMATE METHYLESTERASE/PROTEIN-GLUTAMINE GLUTAMINASE"/>
    <property type="match status" value="1"/>
</dbReference>
<reference evidence="5 6" key="1">
    <citation type="submission" date="2017-11" db="EMBL/GenBank/DDBJ databases">
        <title>Biodiversity and function of Thalassospira species in the particle-attached aromatic-hydrocarbon-degrading consortia from the surface seawater of the China South Sea.</title>
        <authorList>
            <person name="Dong C."/>
            <person name="Liu R."/>
            <person name="Shao Z."/>
        </authorList>
    </citation>
    <scope>NUCLEOTIDE SEQUENCE [LARGE SCALE GENOMIC DNA]</scope>
    <source>
        <strain evidence="5 6">139Z-12</strain>
    </source>
</reference>
<proteinExistence type="predicted"/>
<feature type="domain" description="Response regulatory" evidence="4">
    <location>
        <begin position="20"/>
        <end position="137"/>
    </location>
</feature>
<accession>A0ABX4RDZ9</accession>
<dbReference type="SMART" id="SM00448">
    <property type="entry name" value="REC"/>
    <property type="match status" value="1"/>
</dbReference>
<dbReference type="EMBL" id="PGTS01000001">
    <property type="protein sequence ID" value="PKR52502.1"/>
    <property type="molecule type" value="Genomic_DNA"/>
</dbReference>
<keyword evidence="6" id="KW-1185">Reference proteome</keyword>
<evidence type="ECO:0000256" key="2">
    <source>
        <dbReference type="ARBA" id="ARBA00022500"/>
    </source>
</evidence>
<dbReference type="Pfam" id="PF00072">
    <property type="entry name" value="Response_reg"/>
    <property type="match status" value="1"/>
</dbReference>
<dbReference type="SUPFAM" id="SSF52172">
    <property type="entry name" value="CheY-like"/>
    <property type="match status" value="1"/>
</dbReference>
<dbReference type="InterPro" id="IPR001789">
    <property type="entry name" value="Sig_transdc_resp-reg_receiver"/>
</dbReference>
<name>A0ABX4RDZ9_9PROT</name>
<feature type="modified residue" description="4-aspartylphosphate" evidence="3">
    <location>
        <position position="71"/>
    </location>
</feature>
<dbReference type="PANTHER" id="PTHR42872:SF6">
    <property type="entry name" value="PROTEIN-GLUTAMATE METHYLESTERASE_PROTEIN-GLUTAMINE GLUTAMINASE"/>
    <property type="match status" value="1"/>
</dbReference>
<protein>
    <recommendedName>
        <fullName evidence="4">Response regulatory domain-containing protein</fullName>
    </recommendedName>
</protein>
<evidence type="ECO:0000256" key="1">
    <source>
        <dbReference type="ARBA" id="ARBA00022490"/>
    </source>
</evidence>
<organism evidence="5 6">
    <name type="scientific">Thalassospira povalilytica</name>
    <dbReference type="NCBI Taxonomy" id="732237"/>
    <lineage>
        <taxon>Bacteria</taxon>
        <taxon>Pseudomonadati</taxon>
        <taxon>Pseudomonadota</taxon>
        <taxon>Alphaproteobacteria</taxon>
        <taxon>Rhodospirillales</taxon>
        <taxon>Thalassospiraceae</taxon>
        <taxon>Thalassospira</taxon>
    </lineage>
</organism>
<dbReference type="SUPFAM" id="SSF52738">
    <property type="entry name" value="Methylesterase CheB, C-terminal domain"/>
    <property type="match status" value="1"/>
</dbReference>
<evidence type="ECO:0000313" key="5">
    <source>
        <dbReference type="EMBL" id="PKR52502.1"/>
    </source>
</evidence>
<dbReference type="PROSITE" id="PS50110">
    <property type="entry name" value="RESPONSE_REGULATORY"/>
    <property type="match status" value="1"/>
</dbReference>
<evidence type="ECO:0000259" key="4">
    <source>
        <dbReference type="PROSITE" id="PS50110"/>
    </source>
</evidence>
<keyword evidence="3" id="KW-0597">Phosphoprotein</keyword>
<dbReference type="CDD" id="cd17541">
    <property type="entry name" value="REC_CheB-like"/>
    <property type="match status" value="1"/>
</dbReference>
<dbReference type="InterPro" id="IPR035909">
    <property type="entry name" value="CheB_C"/>
</dbReference>